<comment type="caution">
    <text evidence="1">The sequence shown here is derived from an EMBL/GenBank/DDBJ whole genome shotgun (WGS) entry which is preliminary data.</text>
</comment>
<evidence type="ECO:0008006" key="3">
    <source>
        <dbReference type="Google" id="ProtNLM"/>
    </source>
</evidence>
<accession>A0ABW4DM77</accession>
<proteinExistence type="predicted"/>
<dbReference type="EMBL" id="JBHTOF010000022">
    <property type="protein sequence ID" value="MFD1464993.1"/>
    <property type="molecule type" value="Genomic_DNA"/>
</dbReference>
<sequence>MGLDMRVYLKKYGGSDGEWFRCPIDFEMVKRRFHTLIVYSYESEAPFSLQTCYMVDEINEIFRRAVRVNEEVLEIADQLIAYGLFQNLDDFLNNWDSLNIYPDVTDFESLGQLALVDKYNEIDPETDFKVIGQDYYTRSEGIFTRLGWVERMGINVSSR</sequence>
<protein>
    <recommendedName>
        <fullName evidence="3">Antirestriction protein ArdA</fullName>
    </recommendedName>
</protein>
<evidence type="ECO:0000313" key="2">
    <source>
        <dbReference type="Proteomes" id="UP001597244"/>
    </source>
</evidence>
<evidence type="ECO:0000313" key="1">
    <source>
        <dbReference type="EMBL" id="MFD1464993.1"/>
    </source>
</evidence>
<dbReference type="Proteomes" id="UP001597244">
    <property type="component" value="Unassembled WGS sequence"/>
</dbReference>
<organism evidence="1 2">
    <name type="scientific">Lapidilactobacillus mulanensis</name>
    <dbReference type="NCBI Taxonomy" id="2485999"/>
    <lineage>
        <taxon>Bacteria</taxon>
        <taxon>Bacillati</taxon>
        <taxon>Bacillota</taxon>
        <taxon>Bacilli</taxon>
        <taxon>Lactobacillales</taxon>
        <taxon>Lactobacillaceae</taxon>
        <taxon>Lapidilactobacillus</taxon>
    </lineage>
</organism>
<name>A0ABW4DM77_9LACO</name>
<gene>
    <name evidence="1" type="ORF">ACFQ4L_02665</name>
</gene>
<reference evidence="2" key="1">
    <citation type="journal article" date="2019" name="Int. J. Syst. Evol. Microbiol.">
        <title>The Global Catalogue of Microorganisms (GCM) 10K type strain sequencing project: providing services to taxonomists for standard genome sequencing and annotation.</title>
        <authorList>
            <consortium name="The Broad Institute Genomics Platform"/>
            <consortium name="The Broad Institute Genome Sequencing Center for Infectious Disease"/>
            <person name="Wu L."/>
            <person name="Ma J."/>
        </authorList>
    </citation>
    <scope>NUCLEOTIDE SEQUENCE [LARGE SCALE GENOMIC DNA]</scope>
    <source>
        <strain evidence="2">CCM 8951</strain>
    </source>
</reference>
<dbReference type="RefSeq" id="WP_125576414.1">
    <property type="nucleotide sequence ID" value="NZ_JBHTOF010000022.1"/>
</dbReference>
<keyword evidence="2" id="KW-1185">Reference proteome</keyword>